<dbReference type="Pfam" id="PF02441">
    <property type="entry name" value="Flavoprotein"/>
    <property type="match status" value="1"/>
</dbReference>
<feature type="binding site" evidence="7">
    <location>
        <position position="45"/>
    </location>
    <ligand>
        <name>FMN</name>
        <dbReference type="ChEBI" id="CHEBI:58210"/>
    </ligand>
</feature>
<protein>
    <recommendedName>
        <fullName evidence="7">Flavin prenyltransferase UbiX</fullName>
        <ecNumber evidence="7">2.5.1.129</ecNumber>
    </recommendedName>
</protein>
<dbReference type="NCBIfam" id="NF004685">
    <property type="entry name" value="PRK06029.1"/>
    <property type="match status" value="1"/>
</dbReference>
<dbReference type="FunFam" id="3.40.50.1950:FF:000001">
    <property type="entry name" value="Flavin prenyltransferase UbiX"/>
    <property type="match status" value="1"/>
</dbReference>
<evidence type="ECO:0000256" key="6">
    <source>
        <dbReference type="ARBA" id="ARBA00060793"/>
    </source>
</evidence>
<dbReference type="EMBL" id="VFOZ01000002">
    <property type="protein sequence ID" value="TQL90838.1"/>
    <property type="molecule type" value="Genomic_DNA"/>
</dbReference>
<comment type="similarity">
    <text evidence="6 7">Belongs to the UbiX/PAD1 family.</text>
</comment>
<keyword evidence="10" id="KW-1185">Reference proteome</keyword>
<dbReference type="Gene3D" id="3.40.50.1950">
    <property type="entry name" value="Flavin prenyltransferase-like"/>
    <property type="match status" value="1"/>
</dbReference>
<gene>
    <name evidence="7" type="primary">ubiX</name>
    <name evidence="9" type="ORF">FB559_8152</name>
</gene>
<evidence type="ECO:0000256" key="1">
    <source>
        <dbReference type="ARBA" id="ARBA00022602"/>
    </source>
</evidence>
<comment type="caution">
    <text evidence="7">Lacks conserved residue(s) required for the propagation of feature annotation.</text>
</comment>
<comment type="catalytic activity">
    <reaction evidence="5 7">
        <text>dimethylallyl phosphate + FMNH2 = prenylated FMNH2 + phosphate</text>
        <dbReference type="Rhea" id="RHEA:37743"/>
        <dbReference type="ChEBI" id="CHEBI:43474"/>
        <dbReference type="ChEBI" id="CHEBI:57618"/>
        <dbReference type="ChEBI" id="CHEBI:87467"/>
        <dbReference type="ChEBI" id="CHEBI:88052"/>
        <dbReference type="EC" id="2.5.1.129"/>
    </reaction>
</comment>
<proteinExistence type="inferred from homology"/>
<name>A0A543C1B0_9ACTN</name>
<feature type="binding site" evidence="7">
    <location>
        <begin position="96"/>
        <end position="99"/>
    </location>
    <ligand>
        <name>FMN</name>
        <dbReference type="ChEBI" id="CHEBI:58210"/>
    </ligand>
</feature>
<feature type="domain" description="Flavoprotein" evidence="8">
    <location>
        <begin position="11"/>
        <end position="173"/>
    </location>
</feature>
<dbReference type="EC" id="2.5.1.129" evidence="7"/>
<evidence type="ECO:0000313" key="9">
    <source>
        <dbReference type="EMBL" id="TQL90838.1"/>
    </source>
</evidence>
<evidence type="ECO:0000256" key="3">
    <source>
        <dbReference type="ARBA" id="ARBA00022643"/>
    </source>
</evidence>
<dbReference type="InterPro" id="IPR003382">
    <property type="entry name" value="Flavoprotein"/>
</dbReference>
<feature type="binding site" evidence="7">
    <location>
        <position position="161"/>
    </location>
    <ligand>
        <name>dimethylallyl phosphate</name>
        <dbReference type="ChEBI" id="CHEBI:88052"/>
    </ligand>
</feature>
<dbReference type="InterPro" id="IPR004507">
    <property type="entry name" value="UbiX-like"/>
</dbReference>
<organism evidence="9 10">
    <name type="scientific">Actinoallomurus bryophytorum</name>
    <dbReference type="NCBI Taxonomy" id="1490222"/>
    <lineage>
        <taxon>Bacteria</taxon>
        <taxon>Bacillati</taxon>
        <taxon>Actinomycetota</taxon>
        <taxon>Actinomycetes</taxon>
        <taxon>Streptosporangiales</taxon>
        <taxon>Thermomonosporaceae</taxon>
        <taxon>Actinoallomurus</taxon>
    </lineage>
</organism>
<dbReference type="RefSeq" id="WP_281286367.1">
    <property type="nucleotide sequence ID" value="NZ_VFOZ01000002.1"/>
</dbReference>
<reference evidence="9 10" key="1">
    <citation type="submission" date="2019-06" db="EMBL/GenBank/DDBJ databases">
        <title>Sequencing the genomes of 1000 actinobacteria strains.</title>
        <authorList>
            <person name="Klenk H.-P."/>
        </authorList>
    </citation>
    <scope>NUCLEOTIDE SEQUENCE [LARGE SCALE GENOMIC DNA]</scope>
    <source>
        <strain evidence="9 10">DSM 102200</strain>
    </source>
</reference>
<dbReference type="NCBIfam" id="TIGR00421">
    <property type="entry name" value="ubiX_pad"/>
    <property type="match status" value="1"/>
</dbReference>
<evidence type="ECO:0000256" key="7">
    <source>
        <dbReference type="HAMAP-Rule" id="MF_01984"/>
    </source>
</evidence>
<comment type="caution">
    <text evidence="9">The sequence shown here is derived from an EMBL/GenBank/DDBJ whole genome shotgun (WGS) entry which is preliminary data.</text>
</comment>
<evidence type="ECO:0000259" key="8">
    <source>
        <dbReference type="Pfam" id="PF02441"/>
    </source>
</evidence>
<dbReference type="Proteomes" id="UP000316096">
    <property type="component" value="Unassembled WGS sequence"/>
</dbReference>
<feature type="binding site" evidence="7">
    <location>
        <begin position="18"/>
        <end position="20"/>
    </location>
    <ligand>
        <name>FMN</name>
        <dbReference type="ChEBI" id="CHEBI:58210"/>
    </ligand>
</feature>
<dbReference type="InterPro" id="IPR036551">
    <property type="entry name" value="Flavin_trans-like"/>
</dbReference>
<keyword evidence="1 7" id="KW-0637">Prenyltransferase</keyword>
<comment type="function">
    <text evidence="7">Flavin prenyltransferase that catalyzes the synthesis of the prenylated FMN cofactor (prenyl-FMN) for 4-hydroxy-3-polyprenylbenzoic acid decarboxylase UbiD. The prenyltransferase is metal-independent and links a dimethylallyl moiety from dimethylallyl monophosphate (DMAP) to the flavin N5 and C6 atoms of FMN.</text>
</comment>
<feature type="binding site" evidence="7">
    <location>
        <position position="177"/>
    </location>
    <ligand>
        <name>dimethylallyl phosphate</name>
        <dbReference type="ChEBI" id="CHEBI:88052"/>
    </ligand>
</feature>
<keyword evidence="2 7" id="KW-0285">Flavoprotein</keyword>
<evidence type="ECO:0000256" key="4">
    <source>
        <dbReference type="ARBA" id="ARBA00022679"/>
    </source>
</evidence>
<dbReference type="HAMAP" id="MF_01984">
    <property type="entry name" value="ubiX_pad"/>
    <property type="match status" value="1"/>
</dbReference>
<feature type="binding site" evidence="7">
    <location>
        <position position="131"/>
    </location>
    <ligand>
        <name>FMN</name>
        <dbReference type="ChEBI" id="CHEBI:58210"/>
    </ligand>
</feature>
<keyword evidence="3 7" id="KW-0288">FMN</keyword>
<evidence type="ECO:0000313" key="10">
    <source>
        <dbReference type="Proteomes" id="UP000316096"/>
    </source>
</evidence>
<evidence type="ECO:0000256" key="5">
    <source>
        <dbReference type="ARBA" id="ARBA00050612"/>
    </source>
</evidence>
<keyword evidence="4 7" id="KW-0808">Transferase</keyword>
<dbReference type="SUPFAM" id="SSF52507">
    <property type="entry name" value="Homo-oligomeric flavin-containing Cys decarboxylases, HFCD"/>
    <property type="match status" value="1"/>
</dbReference>
<evidence type="ECO:0000256" key="2">
    <source>
        <dbReference type="ARBA" id="ARBA00022630"/>
    </source>
</evidence>
<dbReference type="GO" id="GO:0106141">
    <property type="term" value="F:flavin prenyltransferase activity"/>
    <property type="evidence" value="ECO:0007669"/>
    <property type="project" value="UniProtKB-EC"/>
</dbReference>
<sequence>MTKPREDETRTIIVAITGASGAPYGVRMLTLLRDQPGIETHLIVSRAGVLTLRHECGLSLRDVEALADVTYRPGDVGAAIASGSFHADAMVVAPCSIKTLSAIAWTYADDLISRAADVCLKEGRPLLLLVRETPLHLGHLRAMTAAAEAGAIIAPPVPAFYAQPVSIEDLVDHTARRALARVGVREVAPKPWQGEIGGRAADRPE</sequence>
<dbReference type="AlphaFoldDB" id="A0A543C1B0"/>
<accession>A0A543C1B0</accession>